<gene>
    <name evidence="4" type="ORF">MBMO_EB00055B11g050</name>
</gene>
<feature type="domain" description="Organic solvent tolerance-like N-terminal" evidence="3">
    <location>
        <begin position="40"/>
        <end position="143"/>
    </location>
</feature>
<dbReference type="GO" id="GO:0017089">
    <property type="term" value="F:glycolipid transfer activity"/>
    <property type="evidence" value="ECO:0007669"/>
    <property type="project" value="TreeGrafter"/>
</dbReference>
<evidence type="ECO:0000259" key="3">
    <source>
        <dbReference type="Pfam" id="PF03968"/>
    </source>
</evidence>
<accession>A9QP93</accession>
<dbReference type="InterPro" id="IPR005653">
    <property type="entry name" value="OstA-like_N"/>
</dbReference>
<dbReference type="GO" id="GO:0015920">
    <property type="term" value="P:lipopolysaccharide transport"/>
    <property type="evidence" value="ECO:0007669"/>
    <property type="project" value="TreeGrafter"/>
</dbReference>
<proteinExistence type="predicted"/>
<keyword evidence="1 2" id="KW-0732">Signal</keyword>
<dbReference type="GO" id="GO:0030288">
    <property type="term" value="C:outer membrane-bounded periplasmic space"/>
    <property type="evidence" value="ECO:0007669"/>
    <property type="project" value="TreeGrafter"/>
</dbReference>
<feature type="chain" id="PRO_5010821580" evidence="2">
    <location>
        <begin position="22"/>
        <end position="160"/>
    </location>
</feature>
<evidence type="ECO:0000313" key="5">
    <source>
        <dbReference type="EMBL" id="ADI19942.1"/>
    </source>
</evidence>
<dbReference type="InterPro" id="IPR052037">
    <property type="entry name" value="LPS_export_LptA"/>
</dbReference>
<dbReference type="GO" id="GO:0009279">
    <property type="term" value="C:cell outer membrane"/>
    <property type="evidence" value="ECO:0007669"/>
    <property type="project" value="TreeGrafter"/>
</dbReference>
<dbReference type="Gene3D" id="2.60.450.10">
    <property type="entry name" value="Lipopolysaccharide (LPS) transport protein A like domain"/>
    <property type="match status" value="1"/>
</dbReference>
<dbReference type="AlphaFoldDB" id="A9QP93"/>
<reference evidence="4" key="1">
    <citation type="journal article" date="2008" name="Environ. Microbiol.">
        <title>Design and testing of 'genome-proxy' microarrays to profile marine microbial communities.</title>
        <authorList>
            <person name="Rich V.I."/>
            <person name="Konstantinidis K."/>
            <person name="DeLong E.F."/>
        </authorList>
    </citation>
    <scope>NUCLEOTIDE SEQUENCE</scope>
</reference>
<dbReference type="Pfam" id="PF03968">
    <property type="entry name" value="LptD_N"/>
    <property type="match status" value="1"/>
</dbReference>
<protein>
    <submittedName>
        <fullName evidence="4">Uncharacterized protein conserved in bacteria</fullName>
    </submittedName>
</protein>
<evidence type="ECO:0000256" key="1">
    <source>
        <dbReference type="ARBA" id="ARBA00022729"/>
    </source>
</evidence>
<dbReference type="PANTHER" id="PTHR36504">
    <property type="entry name" value="LIPOPOLYSACCHARIDE EXPORT SYSTEM PROTEIN LPTA"/>
    <property type="match status" value="1"/>
</dbReference>
<organism evidence="4">
    <name type="scientific">uncultured marine bacterium EB000_55B11</name>
    <dbReference type="NCBI Taxonomy" id="480665"/>
    <lineage>
        <taxon>Bacteria</taxon>
        <taxon>environmental samples</taxon>
    </lineage>
</organism>
<feature type="signal peptide" evidence="2">
    <location>
        <begin position="1"/>
        <end position="21"/>
    </location>
</feature>
<dbReference type="EMBL" id="GU474935">
    <property type="protein sequence ID" value="ADI19942.1"/>
    <property type="molecule type" value="Genomic_DNA"/>
</dbReference>
<evidence type="ECO:0000313" key="4">
    <source>
        <dbReference type="EMBL" id="ABX59261.1"/>
    </source>
</evidence>
<dbReference type="PANTHER" id="PTHR36504:SF1">
    <property type="entry name" value="LIPOPOLYSACCHARIDE EXPORT SYSTEM PROTEIN LPTA"/>
    <property type="match status" value="1"/>
</dbReference>
<dbReference type="EMBL" id="EU221239">
    <property type="protein sequence ID" value="ABX59261.1"/>
    <property type="molecule type" value="Genomic_DNA"/>
</dbReference>
<evidence type="ECO:0000256" key="2">
    <source>
        <dbReference type="SAM" id="SignalP"/>
    </source>
</evidence>
<sequence>MKIYLKLFTLGLLLLSPKVFAQNASLSLSGANHDINLPVEITANNLSINQSSNSAIFEGTAYVGQGSLRLSADKIVVRYNQDTGKVTSVEATGKVVFTNGEDIAEAESAIYKIDSGLLSMSGNVLLVQGKSTISGNYLDMDILKNIANLSGNVKTTLAPN</sequence>
<name>A9QP93_9BACT</name>
<reference evidence="5" key="2">
    <citation type="journal article" date="2011" name="Environ. Microbiol.">
        <title>Time-series analyses of Monterey Bay coastal microbial picoplankton using a 'genome proxy' microarray.</title>
        <authorList>
            <person name="Rich V.I."/>
            <person name="Pham V.D."/>
            <person name="Eppley J."/>
            <person name="Shi Y."/>
            <person name="DeLong E.F."/>
        </authorList>
    </citation>
    <scope>NUCLEOTIDE SEQUENCE</scope>
</reference>